<comment type="caution">
    <text evidence="4">The sequence shown here is derived from an EMBL/GenBank/DDBJ whole genome shotgun (WGS) entry which is preliminary data.</text>
</comment>
<feature type="region of interest" description="Disordered" evidence="2">
    <location>
        <begin position="226"/>
        <end position="277"/>
    </location>
</feature>
<evidence type="ECO:0000256" key="2">
    <source>
        <dbReference type="SAM" id="MobiDB-lite"/>
    </source>
</evidence>
<dbReference type="PANTHER" id="PTHR35317:SF38">
    <property type="entry name" value="RNA-DIRECTED DNA POLYMERASE"/>
    <property type="match status" value="1"/>
</dbReference>
<evidence type="ECO:0000313" key="4">
    <source>
        <dbReference type="EMBL" id="KAK1441444.1"/>
    </source>
</evidence>
<dbReference type="InterPro" id="IPR001878">
    <property type="entry name" value="Znf_CCHC"/>
</dbReference>
<dbReference type="SUPFAM" id="SSF57756">
    <property type="entry name" value="Retrovirus zinc finger-like domains"/>
    <property type="match status" value="1"/>
</dbReference>
<reference evidence="4" key="1">
    <citation type="journal article" date="2023" name="bioRxiv">
        <title>Improved chromosome-level genome assembly for marigold (Tagetes erecta).</title>
        <authorList>
            <person name="Jiang F."/>
            <person name="Yuan L."/>
            <person name="Wang S."/>
            <person name="Wang H."/>
            <person name="Xu D."/>
            <person name="Wang A."/>
            <person name="Fan W."/>
        </authorList>
    </citation>
    <scope>NUCLEOTIDE SEQUENCE</scope>
    <source>
        <strain evidence="4">WSJ</strain>
        <tissue evidence="4">Leaf</tissue>
    </source>
</reference>
<keyword evidence="5" id="KW-1185">Reference proteome</keyword>
<keyword evidence="1" id="KW-0862">Zinc</keyword>
<evidence type="ECO:0000313" key="5">
    <source>
        <dbReference type="Proteomes" id="UP001229421"/>
    </source>
</evidence>
<dbReference type="EMBL" id="JAUHHV010000001">
    <property type="protein sequence ID" value="KAK1441444.1"/>
    <property type="molecule type" value="Genomic_DNA"/>
</dbReference>
<keyword evidence="1" id="KW-0863">Zinc-finger</keyword>
<dbReference type="Pfam" id="PF14223">
    <property type="entry name" value="Retrotran_gag_2"/>
    <property type="match status" value="1"/>
</dbReference>
<feature type="compositionally biased region" description="Basic and acidic residues" evidence="2">
    <location>
        <begin position="251"/>
        <end position="262"/>
    </location>
</feature>
<protein>
    <recommendedName>
        <fullName evidence="3">CCHC-type domain-containing protein</fullName>
    </recommendedName>
</protein>
<proteinExistence type="predicted"/>
<evidence type="ECO:0000259" key="3">
    <source>
        <dbReference type="PROSITE" id="PS50158"/>
    </source>
</evidence>
<dbReference type="Pfam" id="PF00098">
    <property type="entry name" value="zf-CCHC"/>
    <property type="match status" value="1"/>
</dbReference>
<evidence type="ECO:0000256" key="1">
    <source>
        <dbReference type="PROSITE-ProRule" id="PRU00047"/>
    </source>
</evidence>
<feature type="domain" description="CCHC-type" evidence="3">
    <location>
        <begin position="287"/>
        <end position="301"/>
    </location>
</feature>
<dbReference type="InterPro" id="IPR036875">
    <property type="entry name" value="Znf_CCHC_sf"/>
</dbReference>
<dbReference type="SMART" id="SM00343">
    <property type="entry name" value="ZnF_C2HC"/>
    <property type="match status" value="1"/>
</dbReference>
<dbReference type="AlphaFoldDB" id="A0AAD8LIJ4"/>
<gene>
    <name evidence="4" type="ORF">QVD17_07340</name>
</gene>
<accession>A0AAD8LIJ4</accession>
<keyword evidence="1" id="KW-0479">Metal-binding</keyword>
<dbReference type="GO" id="GO:0008270">
    <property type="term" value="F:zinc ion binding"/>
    <property type="evidence" value="ECO:0007669"/>
    <property type="project" value="UniProtKB-KW"/>
</dbReference>
<dbReference type="PROSITE" id="PS50158">
    <property type="entry name" value="ZF_CCHC"/>
    <property type="match status" value="1"/>
</dbReference>
<organism evidence="4 5">
    <name type="scientific">Tagetes erecta</name>
    <name type="common">African marigold</name>
    <dbReference type="NCBI Taxonomy" id="13708"/>
    <lineage>
        <taxon>Eukaryota</taxon>
        <taxon>Viridiplantae</taxon>
        <taxon>Streptophyta</taxon>
        <taxon>Embryophyta</taxon>
        <taxon>Tracheophyta</taxon>
        <taxon>Spermatophyta</taxon>
        <taxon>Magnoliopsida</taxon>
        <taxon>eudicotyledons</taxon>
        <taxon>Gunneridae</taxon>
        <taxon>Pentapetalae</taxon>
        <taxon>asterids</taxon>
        <taxon>campanulids</taxon>
        <taxon>Asterales</taxon>
        <taxon>Asteraceae</taxon>
        <taxon>Asteroideae</taxon>
        <taxon>Heliantheae alliance</taxon>
        <taxon>Tageteae</taxon>
        <taxon>Tagetes</taxon>
    </lineage>
</organism>
<sequence>MVESKKTESSNTSNTVVIQKEMGLSHFQCPLLKSMNYTMWSIRIKTILEANGLWKQIEPSEDTEIDVKKNKAATAYLFQALTEDIMMQVANCKTAKEVWDALKTQHVGVDRVQKARMQTLMKEFELLQMNDDETIDSFTAKINKTITKANELGTTLETSNLVRKLLNSLPDKFIQIVASIEHNTDLDTVSMDEIIGKLKAYEERIKNRRGSLVNDQDKLLFTHHDKKSRHGEHFRNHGQGNFYPRQGNKNYPDKGERHKPGRTDYTSQRNDGEHSAMDRKYKSQVTCYRCQKIGHYAYECPTNKHEETALIMEADEEEPTLLMCLVDKN</sequence>
<dbReference type="Proteomes" id="UP001229421">
    <property type="component" value="Unassembled WGS sequence"/>
</dbReference>
<dbReference type="GO" id="GO:0003676">
    <property type="term" value="F:nucleic acid binding"/>
    <property type="evidence" value="ECO:0007669"/>
    <property type="project" value="InterPro"/>
</dbReference>
<dbReference type="Gene3D" id="4.10.60.10">
    <property type="entry name" value="Zinc finger, CCHC-type"/>
    <property type="match status" value="1"/>
</dbReference>
<dbReference type="PANTHER" id="PTHR35317">
    <property type="entry name" value="OS04G0629600 PROTEIN"/>
    <property type="match status" value="1"/>
</dbReference>
<name>A0AAD8LIJ4_TARER</name>